<evidence type="ECO:0000256" key="1">
    <source>
        <dbReference type="ARBA" id="ARBA00022679"/>
    </source>
</evidence>
<organism evidence="4 5">
    <name type="scientific">Nocardia huaxiensis</name>
    <dbReference type="NCBI Taxonomy" id="2755382"/>
    <lineage>
        <taxon>Bacteria</taxon>
        <taxon>Bacillati</taxon>
        <taxon>Actinomycetota</taxon>
        <taxon>Actinomycetes</taxon>
        <taxon>Mycobacteriales</taxon>
        <taxon>Nocardiaceae</taxon>
        <taxon>Nocardia</taxon>
    </lineage>
</organism>
<name>A0A7D6VAC6_9NOCA</name>
<evidence type="ECO:0000259" key="3">
    <source>
        <dbReference type="SMART" id="SM00563"/>
    </source>
</evidence>
<keyword evidence="5" id="KW-1185">Reference proteome</keyword>
<protein>
    <submittedName>
        <fullName evidence="4">1-acyl-sn-glycerol-3-phosphate acyltransferase</fullName>
    </submittedName>
</protein>
<dbReference type="Pfam" id="PF01553">
    <property type="entry name" value="Acyltransferase"/>
    <property type="match status" value="1"/>
</dbReference>
<dbReference type="PANTHER" id="PTHR10434">
    <property type="entry name" value="1-ACYL-SN-GLYCEROL-3-PHOSPHATE ACYLTRANSFERASE"/>
    <property type="match status" value="1"/>
</dbReference>
<dbReference type="PANTHER" id="PTHR10434:SF11">
    <property type="entry name" value="1-ACYL-SN-GLYCEROL-3-PHOSPHATE ACYLTRANSFERASE"/>
    <property type="match status" value="1"/>
</dbReference>
<accession>A0A7D6VAC6</accession>
<gene>
    <name evidence="4" type="ORF">H0264_21915</name>
</gene>
<reference evidence="4 5" key="1">
    <citation type="submission" date="2020-07" db="EMBL/GenBank/DDBJ databases">
        <authorList>
            <person name="Zhuang K."/>
            <person name="Ran Y."/>
        </authorList>
    </citation>
    <scope>NUCLEOTIDE SEQUENCE [LARGE SCALE GENOMIC DNA]</scope>
    <source>
        <strain evidence="4 5">WCH-YHL-001</strain>
    </source>
</reference>
<dbReference type="KEGG" id="nhu:H0264_21915"/>
<keyword evidence="2 4" id="KW-0012">Acyltransferase</keyword>
<evidence type="ECO:0000313" key="5">
    <source>
        <dbReference type="Proteomes" id="UP000515512"/>
    </source>
</evidence>
<dbReference type="Proteomes" id="UP000515512">
    <property type="component" value="Chromosome"/>
</dbReference>
<dbReference type="RefSeq" id="WP_181579265.1">
    <property type="nucleotide sequence ID" value="NZ_CP059399.1"/>
</dbReference>
<proteinExistence type="predicted"/>
<sequence length="253" mass="27523">MKPPAVTLENYGAVYDYYRDHRQNLLKAKAAYWLLGRRFAPRVGFAAGARKGLRDFISEGRPLVIAINHLSEQDPYTVSGAAWRSPLRPVIGHTRVLAKHEVFADPALRNTLDMMGGMPVFRSKDHESLSVKAASERLIDTCAVVLARGDSVALFPEGTCNYVDHTRVLDLGGGIGHIVCRARELGANPVLVSLGLSYGPRPDPAAELSKADVHSASFYFRTPVGELPSQPADIMDVVRDELQAALDGAVASY</sequence>
<keyword evidence="1 4" id="KW-0808">Transferase</keyword>
<dbReference type="EMBL" id="CP059399">
    <property type="protein sequence ID" value="QLY28057.1"/>
    <property type="molecule type" value="Genomic_DNA"/>
</dbReference>
<dbReference type="AlphaFoldDB" id="A0A7D6VAC6"/>
<evidence type="ECO:0000313" key="4">
    <source>
        <dbReference type="EMBL" id="QLY28057.1"/>
    </source>
</evidence>
<dbReference type="InterPro" id="IPR002123">
    <property type="entry name" value="Plipid/glycerol_acylTrfase"/>
</dbReference>
<dbReference type="SMART" id="SM00563">
    <property type="entry name" value="PlsC"/>
    <property type="match status" value="1"/>
</dbReference>
<dbReference type="GO" id="GO:0003841">
    <property type="term" value="F:1-acylglycerol-3-phosphate O-acyltransferase activity"/>
    <property type="evidence" value="ECO:0007669"/>
    <property type="project" value="TreeGrafter"/>
</dbReference>
<evidence type="ECO:0000256" key="2">
    <source>
        <dbReference type="ARBA" id="ARBA00023315"/>
    </source>
</evidence>
<dbReference type="GO" id="GO:0006654">
    <property type="term" value="P:phosphatidic acid biosynthetic process"/>
    <property type="evidence" value="ECO:0007669"/>
    <property type="project" value="TreeGrafter"/>
</dbReference>
<feature type="domain" description="Phospholipid/glycerol acyltransferase" evidence="3">
    <location>
        <begin position="63"/>
        <end position="199"/>
    </location>
</feature>
<dbReference type="SUPFAM" id="SSF69593">
    <property type="entry name" value="Glycerol-3-phosphate (1)-acyltransferase"/>
    <property type="match status" value="1"/>
</dbReference>